<feature type="domain" description="SnoaL-like" evidence="2">
    <location>
        <begin position="28"/>
        <end position="145"/>
    </location>
</feature>
<accession>A0ABS5K576</accession>
<keyword evidence="1" id="KW-0732">Signal</keyword>
<dbReference type="RefSeq" id="WP_212224569.1">
    <property type="nucleotide sequence ID" value="NZ_JAGUCN010000001.1"/>
</dbReference>
<keyword evidence="4" id="KW-1185">Reference proteome</keyword>
<proteinExistence type="predicted"/>
<dbReference type="Pfam" id="PF13474">
    <property type="entry name" value="SnoaL_3"/>
    <property type="match status" value="1"/>
</dbReference>
<dbReference type="Gene3D" id="3.10.450.50">
    <property type="match status" value="1"/>
</dbReference>
<dbReference type="InterPro" id="IPR037401">
    <property type="entry name" value="SnoaL-like"/>
</dbReference>
<dbReference type="Proteomes" id="UP000721861">
    <property type="component" value="Unassembled WGS sequence"/>
</dbReference>
<evidence type="ECO:0000259" key="2">
    <source>
        <dbReference type="Pfam" id="PF13474"/>
    </source>
</evidence>
<evidence type="ECO:0000313" key="4">
    <source>
        <dbReference type="Proteomes" id="UP000721861"/>
    </source>
</evidence>
<dbReference type="EMBL" id="JAGUCN010000001">
    <property type="protein sequence ID" value="MBS2210133.1"/>
    <property type="molecule type" value="Genomic_DNA"/>
</dbReference>
<evidence type="ECO:0000256" key="1">
    <source>
        <dbReference type="SAM" id="SignalP"/>
    </source>
</evidence>
<organism evidence="3 4">
    <name type="scientific">Carboxylicivirga mesophila</name>
    <dbReference type="NCBI Taxonomy" id="1166478"/>
    <lineage>
        <taxon>Bacteria</taxon>
        <taxon>Pseudomonadati</taxon>
        <taxon>Bacteroidota</taxon>
        <taxon>Bacteroidia</taxon>
        <taxon>Marinilabiliales</taxon>
        <taxon>Marinilabiliaceae</taxon>
        <taxon>Carboxylicivirga</taxon>
    </lineage>
</organism>
<protein>
    <submittedName>
        <fullName evidence="3">Nuclear transport factor 2 family protein</fullName>
    </submittedName>
</protein>
<reference evidence="3 4" key="1">
    <citation type="journal article" date="2014" name="Int. J. Syst. Evol. Microbiol.">
        <title>Carboxylicivirga gen. nov. in the family Marinilabiliaceae with two novel species, Carboxylicivirga mesophila sp. nov. and Carboxylicivirga taeanensis sp. nov., and reclassification of Cytophaga fermentans as Saccharicrinis fermentans gen. nov., comb. nov.</title>
        <authorList>
            <person name="Yang S.H."/>
            <person name="Seo H.S."/>
            <person name="Woo J.H."/>
            <person name="Oh H.M."/>
            <person name="Jang H."/>
            <person name="Lee J.H."/>
            <person name="Kim S.J."/>
            <person name="Kwon K.K."/>
        </authorList>
    </citation>
    <scope>NUCLEOTIDE SEQUENCE [LARGE SCALE GENOMIC DNA]</scope>
    <source>
        <strain evidence="3 4">JCM 18290</strain>
    </source>
</reference>
<gene>
    <name evidence="3" type="ORF">KEM09_01890</name>
</gene>
<comment type="caution">
    <text evidence="3">The sequence shown here is derived from an EMBL/GenBank/DDBJ whole genome shotgun (WGS) entry which is preliminary data.</text>
</comment>
<dbReference type="SUPFAM" id="SSF54427">
    <property type="entry name" value="NTF2-like"/>
    <property type="match status" value="1"/>
</dbReference>
<feature type="signal peptide" evidence="1">
    <location>
        <begin position="1"/>
        <end position="23"/>
    </location>
</feature>
<evidence type="ECO:0000313" key="3">
    <source>
        <dbReference type="EMBL" id="MBS2210133.1"/>
    </source>
</evidence>
<feature type="chain" id="PRO_5045565296" evidence="1">
    <location>
        <begin position="24"/>
        <end position="147"/>
    </location>
</feature>
<name>A0ABS5K576_9BACT</name>
<dbReference type="InterPro" id="IPR032710">
    <property type="entry name" value="NTF2-like_dom_sf"/>
</dbReference>
<sequence length="147" mass="17042">MKRILLVTTLLIGWGLHVAYAQSAEQEIKQTIEDMIQAGLDKDVDKTLSYWDQSPSFTFIADGHQYDFMAFKDMYTDFLNKVESQEVTENKLTVKEIGKYKALCIWTGTEKVKMKEQEPFESKWISTLLMENKKGGWVILHGHTSHF</sequence>